<reference evidence="3 4" key="1">
    <citation type="submission" date="2021-06" db="EMBL/GenBank/DDBJ databases">
        <authorList>
            <person name="Kallberg Y."/>
            <person name="Tangrot J."/>
            <person name="Rosling A."/>
        </authorList>
    </citation>
    <scope>NUCLEOTIDE SEQUENCE [LARGE SCALE GENOMIC DNA]</scope>
    <source>
        <strain evidence="3 4">120-4 pot B 10/14</strain>
    </source>
</reference>
<dbReference type="InterPro" id="IPR016193">
    <property type="entry name" value="Cytidine_deaminase-like"/>
</dbReference>
<comment type="caution">
    <text evidence="3">The sequence shown here is derived from an EMBL/GenBank/DDBJ whole genome shotgun (WGS) entry which is preliminary data.</text>
</comment>
<dbReference type="Gene3D" id="3.40.140.20">
    <property type="match status" value="1"/>
</dbReference>
<accession>A0ABN7UMX9</accession>
<dbReference type="InterPro" id="IPR024051">
    <property type="entry name" value="AICAR_Tfase_dup_dom_sf"/>
</dbReference>
<protein>
    <submittedName>
        <fullName evidence="3">4193_t:CDS:1</fullName>
    </submittedName>
</protein>
<dbReference type="SMART" id="SM00360">
    <property type="entry name" value="RRM"/>
    <property type="match status" value="1"/>
</dbReference>
<dbReference type="EMBL" id="CAJVQB010004454">
    <property type="protein sequence ID" value="CAG8636153.1"/>
    <property type="molecule type" value="Genomic_DNA"/>
</dbReference>
<evidence type="ECO:0000313" key="4">
    <source>
        <dbReference type="Proteomes" id="UP000789901"/>
    </source>
</evidence>
<gene>
    <name evidence="3" type="ORF">GMARGA_LOCUS8595</name>
</gene>
<keyword evidence="1" id="KW-0694">RNA-binding</keyword>
<proteinExistence type="predicted"/>
<evidence type="ECO:0000259" key="2">
    <source>
        <dbReference type="PROSITE" id="PS50102"/>
    </source>
</evidence>
<dbReference type="SUPFAM" id="SSF53927">
    <property type="entry name" value="Cytidine deaminase-like"/>
    <property type="match status" value="1"/>
</dbReference>
<dbReference type="InterPro" id="IPR002695">
    <property type="entry name" value="PurH-like"/>
</dbReference>
<dbReference type="PANTHER" id="PTHR11692:SF0">
    <property type="entry name" value="BIFUNCTIONAL PURINE BIOSYNTHESIS PROTEIN ATIC"/>
    <property type="match status" value="1"/>
</dbReference>
<sequence length="424" mass="48216">MFGDVEDIIFPIEEGKNIDAAEGLKCLDEHIFHESKMNANSFVDKKCQLIVRNIPWEYQEPELLKIFSAHEKVVELNLLNGPLHGFAYIQYKKVNEAERAINTMNETVHHGQTIAVDWSLPKDKYLKAMKSQQDKHDYEQNNDYNIDSCDSDSYENNLMDIDESEIDSIENRSKNKNSVKHKNNILSENTVLFIHNISFEAIEKELSDMKIDYAVCNLYLFKETIAKKGITIGEAVEEIDIDISQLTLHYGTNPHQKPTQIFVKDGCLPIQRSIEFNCFFLVLSGSTGYINLLDALNGWSLVKKLKAALNLPATASFKNLSPAGAAFGLPLNDIEKRWADRMSSFGNWITLSDIVYIPIAKIISSVITTSYDAQVLEILSKKKDRKYTVIQLSNLVITDLLLPQSLSNTQSNLTNMANYHRIIR</sequence>
<evidence type="ECO:0000256" key="1">
    <source>
        <dbReference type="PROSITE-ProRule" id="PRU00176"/>
    </source>
</evidence>
<dbReference type="PANTHER" id="PTHR11692">
    <property type="entry name" value="BIFUNCTIONAL PURINE BIOSYNTHESIS PROTEIN PURH"/>
    <property type="match status" value="1"/>
</dbReference>
<dbReference type="SUPFAM" id="SSF54928">
    <property type="entry name" value="RNA-binding domain, RBD"/>
    <property type="match status" value="1"/>
</dbReference>
<dbReference type="Gene3D" id="3.30.70.330">
    <property type="match status" value="1"/>
</dbReference>
<dbReference type="InterPro" id="IPR000504">
    <property type="entry name" value="RRM_dom"/>
</dbReference>
<evidence type="ECO:0000313" key="3">
    <source>
        <dbReference type="EMBL" id="CAG8636153.1"/>
    </source>
</evidence>
<dbReference type="InterPro" id="IPR036914">
    <property type="entry name" value="MGS-like_dom_sf"/>
</dbReference>
<name>A0ABN7UMX9_GIGMA</name>
<dbReference type="InterPro" id="IPR035979">
    <property type="entry name" value="RBD_domain_sf"/>
</dbReference>
<keyword evidence="4" id="KW-1185">Reference proteome</keyword>
<feature type="domain" description="RRM" evidence="2">
    <location>
        <begin position="47"/>
        <end position="121"/>
    </location>
</feature>
<dbReference type="Gene3D" id="3.40.50.1380">
    <property type="entry name" value="Methylglyoxal synthase-like domain"/>
    <property type="match status" value="1"/>
</dbReference>
<dbReference type="Pfam" id="PF00076">
    <property type="entry name" value="RRM_1"/>
    <property type="match status" value="1"/>
</dbReference>
<dbReference type="Proteomes" id="UP000789901">
    <property type="component" value="Unassembled WGS sequence"/>
</dbReference>
<dbReference type="Pfam" id="PF01808">
    <property type="entry name" value="AICARFT_IMPCHas"/>
    <property type="match status" value="1"/>
</dbReference>
<dbReference type="PROSITE" id="PS50102">
    <property type="entry name" value="RRM"/>
    <property type="match status" value="1"/>
</dbReference>
<dbReference type="InterPro" id="IPR012677">
    <property type="entry name" value="Nucleotide-bd_a/b_plait_sf"/>
</dbReference>
<dbReference type="SMART" id="SM00798">
    <property type="entry name" value="AICARFT_IMPCHas"/>
    <property type="match status" value="1"/>
</dbReference>
<organism evidence="3 4">
    <name type="scientific">Gigaspora margarita</name>
    <dbReference type="NCBI Taxonomy" id="4874"/>
    <lineage>
        <taxon>Eukaryota</taxon>
        <taxon>Fungi</taxon>
        <taxon>Fungi incertae sedis</taxon>
        <taxon>Mucoromycota</taxon>
        <taxon>Glomeromycotina</taxon>
        <taxon>Glomeromycetes</taxon>
        <taxon>Diversisporales</taxon>
        <taxon>Gigasporaceae</taxon>
        <taxon>Gigaspora</taxon>
    </lineage>
</organism>